<organism evidence="7 8">
    <name type="scientific">Orchesella dallaii</name>
    <dbReference type="NCBI Taxonomy" id="48710"/>
    <lineage>
        <taxon>Eukaryota</taxon>
        <taxon>Metazoa</taxon>
        <taxon>Ecdysozoa</taxon>
        <taxon>Arthropoda</taxon>
        <taxon>Hexapoda</taxon>
        <taxon>Collembola</taxon>
        <taxon>Entomobryomorpha</taxon>
        <taxon>Entomobryoidea</taxon>
        <taxon>Orchesellidae</taxon>
        <taxon>Orchesellinae</taxon>
        <taxon>Orchesella</taxon>
    </lineage>
</organism>
<feature type="transmembrane region" description="Helical" evidence="6">
    <location>
        <begin position="96"/>
        <end position="116"/>
    </location>
</feature>
<dbReference type="SUPFAM" id="SSF103473">
    <property type="entry name" value="MFS general substrate transporter"/>
    <property type="match status" value="1"/>
</dbReference>
<name>A0ABP1QD95_9HEXA</name>
<feature type="compositionally biased region" description="Low complexity" evidence="5">
    <location>
        <begin position="407"/>
        <end position="419"/>
    </location>
</feature>
<feature type="transmembrane region" description="Helical" evidence="6">
    <location>
        <begin position="153"/>
        <end position="181"/>
    </location>
</feature>
<comment type="caution">
    <text evidence="7">The sequence shown here is derived from an EMBL/GenBank/DDBJ whole genome shotgun (WGS) entry which is preliminary data.</text>
</comment>
<keyword evidence="8" id="KW-1185">Reference proteome</keyword>
<protein>
    <recommendedName>
        <fullName evidence="9">Proton-coupled folate transporter</fullName>
    </recommendedName>
</protein>
<dbReference type="EMBL" id="CAXLJM020000031">
    <property type="protein sequence ID" value="CAL8099102.1"/>
    <property type="molecule type" value="Genomic_DNA"/>
</dbReference>
<dbReference type="PANTHER" id="PTHR23507">
    <property type="entry name" value="ZGC:174356"/>
    <property type="match status" value="1"/>
</dbReference>
<keyword evidence="2 6" id="KW-0812">Transmembrane</keyword>
<dbReference type="Pfam" id="PF07690">
    <property type="entry name" value="MFS_1"/>
    <property type="match status" value="1"/>
</dbReference>
<evidence type="ECO:0000256" key="1">
    <source>
        <dbReference type="ARBA" id="ARBA00004141"/>
    </source>
</evidence>
<keyword evidence="3 6" id="KW-1133">Transmembrane helix</keyword>
<evidence type="ECO:0000256" key="4">
    <source>
        <dbReference type="ARBA" id="ARBA00023136"/>
    </source>
</evidence>
<evidence type="ECO:0008006" key="9">
    <source>
        <dbReference type="Google" id="ProtNLM"/>
    </source>
</evidence>
<evidence type="ECO:0000256" key="3">
    <source>
        <dbReference type="ARBA" id="ARBA00022989"/>
    </source>
</evidence>
<keyword evidence="4 6" id="KW-0472">Membrane</keyword>
<feature type="compositionally biased region" description="Basic residues" evidence="5">
    <location>
        <begin position="392"/>
        <end position="406"/>
    </location>
</feature>
<feature type="transmembrane region" description="Helical" evidence="6">
    <location>
        <begin position="223"/>
        <end position="242"/>
    </location>
</feature>
<dbReference type="PANTHER" id="PTHR23507:SF1">
    <property type="entry name" value="FI18259P1-RELATED"/>
    <property type="match status" value="1"/>
</dbReference>
<feature type="transmembrane region" description="Helical" evidence="6">
    <location>
        <begin position="613"/>
        <end position="636"/>
    </location>
</feature>
<feature type="transmembrane region" description="Helical" evidence="6">
    <location>
        <begin position="487"/>
        <end position="512"/>
    </location>
</feature>
<feature type="transmembrane region" description="Helical" evidence="6">
    <location>
        <begin position="128"/>
        <end position="147"/>
    </location>
</feature>
<dbReference type="InterPro" id="IPR011701">
    <property type="entry name" value="MFS"/>
</dbReference>
<dbReference type="Gene3D" id="1.20.1250.20">
    <property type="entry name" value="MFS general substrate transporter like domains"/>
    <property type="match status" value="2"/>
</dbReference>
<feature type="region of interest" description="Disordered" evidence="5">
    <location>
        <begin position="391"/>
        <end position="455"/>
    </location>
</feature>
<evidence type="ECO:0000256" key="6">
    <source>
        <dbReference type="SAM" id="Phobius"/>
    </source>
</evidence>
<feature type="transmembrane region" description="Helical" evidence="6">
    <location>
        <begin position="524"/>
        <end position="543"/>
    </location>
</feature>
<reference evidence="7 8" key="1">
    <citation type="submission" date="2024-08" db="EMBL/GenBank/DDBJ databases">
        <authorList>
            <person name="Cucini C."/>
            <person name="Frati F."/>
        </authorList>
    </citation>
    <scope>NUCLEOTIDE SEQUENCE [LARGE SCALE GENOMIC DNA]</scope>
</reference>
<accession>A0ABP1QD95</accession>
<feature type="transmembrane region" description="Helical" evidence="6">
    <location>
        <begin position="642"/>
        <end position="665"/>
    </location>
</feature>
<gene>
    <name evidence="7" type="ORF">ODALV1_LOCUS10146</name>
</gene>
<feature type="region of interest" description="Disordered" evidence="5">
    <location>
        <begin position="254"/>
        <end position="294"/>
    </location>
</feature>
<feature type="transmembrane region" description="Helical" evidence="6">
    <location>
        <begin position="555"/>
        <end position="573"/>
    </location>
</feature>
<feature type="transmembrane region" description="Helical" evidence="6">
    <location>
        <begin position="579"/>
        <end position="601"/>
    </location>
</feature>
<feature type="transmembrane region" description="Helical" evidence="6">
    <location>
        <begin position="193"/>
        <end position="211"/>
    </location>
</feature>
<evidence type="ECO:0000256" key="5">
    <source>
        <dbReference type="SAM" id="MobiDB-lite"/>
    </source>
</evidence>
<comment type="subcellular location">
    <subcellularLocation>
        <location evidence="1">Membrane</location>
        <topology evidence="1">Multi-pass membrane protein</topology>
    </subcellularLocation>
</comment>
<evidence type="ECO:0000256" key="2">
    <source>
        <dbReference type="ARBA" id="ARBA00022692"/>
    </source>
</evidence>
<dbReference type="InterPro" id="IPR036259">
    <property type="entry name" value="MFS_trans_sf"/>
</dbReference>
<sequence length="708" mass="78423">MSYQKLWVTCAHKTSRMMTMCTSRGVLTKYISDITVEPVLFLYMLSTFSQYALFQDLVYSKVCWTRFPEDTSICQNLHNESYKEQLEIVQTLSSHWILMSTISLVVPSLFISMYLGSWSDRFGRKWPVVFPPLGGVCACLVYIVISVRDDVPVDWICLASLLSGLSGGFASCIMSCMTYVASVTTQQTRTVRISRLESMTFFGGTVGPFISGSMLEITGHGYAFFYMMICYAMAFFYALIFVKDITSDGVIIQNDSNGEDDQNRSGRCRNKSSDTNPSSVIATTLSTTSGGDDLEQKEGLLSASDLHVIESIDVNKISPSCDVAKSDDDDLQNCVTSCRNGGNCFVDYNLPDVAQSASISHANHQNGDEGGLREKQREGEDSIMIAVVSGNHHPHSHHHHHHHIQHNRNSMGSSGRNSSLQGHDDGSSAASDDDQRNILRSRRHSSTVEDNENGRSSCCLKYFSTAHCLSAIKTVAKKRENGKRTCLILSLLAGFIFMVITAGEMDVAYLFARADPLKWNYQTYSYYFGFKYGLGAVVLVLAMPLFQRMGVEDSTLAILGIVSRVAALVIYGLSINTYMAFSVPLAAVFSVFTIPATRSLLSKLVNSDEQGKIFAFVAMMEDLCTLSASLIFNSIYPLTRPIMQGLIFLLAAGALIIPIMLMGYVRWKTLRFQEREELTRISKAHLHSVEATDPAALLCLPKDFEVGK</sequence>
<evidence type="ECO:0000313" key="7">
    <source>
        <dbReference type="EMBL" id="CAL8099102.1"/>
    </source>
</evidence>
<evidence type="ECO:0000313" key="8">
    <source>
        <dbReference type="Proteomes" id="UP001642540"/>
    </source>
</evidence>
<proteinExistence type="predicted"/>
<dbReference type="Proteomes" id="UP001642540">
    <property type="component" value="Unassembled WGS sequence"/>
</dbReference>
<feature type="compositionally biased region" description="Polar residues" evidence="5">
    <location>
        <begin position="273"/>
        <end position="290"/>
    </location>
</feature>